<evidence type="ECO:0000313" key="4">
    <source>
        <dbReference type="EMBL" id="KAF9330973.1"/>
    </source>
</evidence>
<keyword evidence="3" id="KW-0732">Signal</keyword>
<dbReference type="Gene3D" id="2.120.10.80">
    <property type="entry name" value="Kelch-type beta propeller"/>
    <property type="match status" value="1"/>
</dbReference>
<keyword evidence="2" id="KW-1133">Transmembrane helix</keyword>
<feature type="chain" id="PRO_5040122455" evidence="3">
    <location>
        <begin position="19"/>
        <end position="685"/>
    </location>
</feature>
<dbReference type="SUPFAM" id="SSF117281">
    <property type="entry name" value="Kelch motif"/>
    <property type="match status" value="1"/>
</dbReference>
<dbReference type="EMBL" id="JAAAUY010000357">
    <property type="protein sequence ID" value="KAF9330973.1"/>
    <property type="molecule type" value="Genomic_DNA"/>
</dbReference>
<feature type="compositionally biased region" description="Polar residues" evidence="1">
    <location>
        <begin position="669"/>
        <end position="685"/>
    </location>
</feature>
<keyword evidence="2" id="KW-0472">Membrane</keyword>
<evidence type="ECO:0000313" key="5">
    <source>
        <dbReference type="Proteomes" id="UP000696485"/>
    </source>
</evidence>
<keyword evidence="2" id="KW-0812">Transmembrane</keyword>
<accession>A0A9P5VLN6</accession>
<evidence type="ECO:0000256" key="1">
    <source>
        <dbReference type="SAM" id="MobiDB-lite"/>
    </source>
</evidence>
<evidence type="ECO:0000256" key="3">
    <source>
        <dbReference type="SAM" id="SignalP"/>
    </source>
</evidence>
<feature type="compositionally biased region" description="Polar residues" evidence="1">
    <location>
        <begin position="638"/>
        <end position="660"/>
    </location>
</feature>
<dbReference type="Proteomes" id="UP000696485">
    <property type="component" value="Unassembled WGS sequence"/>
</dbReference>
<feature type="region of interest" description="Disordered" evidence="1">
    <location>
        <begin position="638"/>
        <end position="685"/>
    </location>
</feature>
<protein>
    <submittedName>
        <fullName evidence="4">Uncharacterized protein</fullName>
    </submittedName>
</protein>
<feature type="transmembrane region" description="Helical" evidence="2">
    <location>
        <begin position="411"/>
        <end position="433"/>
    </location>
</feature>
<dbReference type="AlphaFoldDB" id="A0A9P5VLN6"/>
<feature type="signal peptide" evidence="3">
    <location>
        <begin position="1"/>
        <end position="18"/>
    </location>
</feature>
<keyword evidence="5" id="KW-1185">Reference proteome</keyword>
<dbReference type="CDD" id="cd12087">
    <property type="entry name" value="TM_EGFR-like"/>
    <property type="match status" value="1"/>
</dbReference>
<organism evidence="4 5">
    <name type="scientific">Podila minutissima</name>
    <dbReference type="NCBI Taxonomy" id="64525"/>
    <lineage>
        <taxon>Eukaryota</taxon>
        <taxon>Fungi</taxon>
        <taxon>Fungi incertae sedis</taxon>
        <taxon>Mucoromycota</taxon>
        <taxon>Mortierellomycotina</taxon>
        <taxon>Mortierellomycetes</taxon>
        <taxon>Mortierellales</taxon>
        <taxon>Mortierellaceae</taxon>
        <taxon>Podila</taxon>
    </lineage>
</organism>
<evidence type="ECO:0000256" key="2">
    <source>
        <dbReference type="SAM" id="Phobius"/>
    </source>
</evidence>
<sequence>MLLASFILLFTRHSYVAAQSRGPGPRAGHCVVEHDNVLYFLGGTPPASTNYAAFTSIKLPLSVSTDPETFAWVDLPNPPVPVQITNLTMTFNSLAPTATPAWIDCFATDDGRIVVVGGSFQLLVYNIGSSSWDASAASTFKYGPLVSSGMFLSPIYIQSKILADGYTALVVCTLTWNSQPQPYYLDTRSWTVTLAIGTAETTPVASGRSNGWGTVQDYPTLAPPAGLRHFTLAILGQDKDEPKKHYGNGQAYMLGGYSTLVTGQVHDWAAVTSFPVQQAPSNMVVMFGNSGALPKGTRGSVAYPISSRSLVVLPGNGGASGNIQQVQEFDNSRNAASVLDVSGGPKNTIFRGAALIGRGQQIFVHGGLTTLEFGTQPLSSFLDQSVGVFNGGSRSWGDTVDTYTPPKSKGLMIGLIVGGVALVVLIGGGVWFYKRRQRIRQTEEEERKMKGLALKNEDKLHKDDHKGIQHITDDYHDGNVYYEPLQAPPHQNFAGGSFTPGREHSVDWQRSATNMNQSYGGTEDEIVPMHQYSPEMSQIGSTPRVVNNPQEYPAYSAEASSHQYVVSPAGHHAYEAQACHVPQQEYVSPVPELTNDPALVHHQHGAVGMDPSRISLSQDAYYGARPFSSISTYSNTQPGATPYMSSPSYSATYSQGSDQGVQRPLLGSDPSSGNSQAYHSYQRPQ</sequence>
<dbReference type="InterPro" id="IPR015915">
    <property type="entry name" value="Kelch-typ_b-propeller"/>
</dbReference>
<comment type="caution">
    <text evidence="4">The sequence shown here is derived from an EMBL/GenBank/DDBJ whole genome shotgun (WGS) entry which is preliminary data.</text>
</comment>
<proteinExistence type="predicted"/>
<reference evidence="4" key="1">
    <citation type="journal article" date="2020" name="Fungal Divers.">
        <title>Resolving the Mortierellaceae phylogeny through synthesis of multi-gene phylogenetics and phylogenomics.</title>
        <authorList>
            <person name="Vandepol N."/>
            <person name="Liber J."/>
            <person name="Desiro A."/>
            <person name="Na H."/>
            <person name="Kennedy M."/>
            <person name="Barry K."/>
            <person name="Grigoriev I.V."/>
            <person name="Miller A.N."/>
            <person name="O'Donnell K."/>
            <person name="Stajich J.E."/>
            <person name="Bonito G."/>
        </authorList>
    </citation>
    <scope>NUCLEOTIDE SEQUENCE</scope>
    <source>
        <strain evidence="4">NVP1</strain>
    </source>
</reference>
<gene>
    <name evidence="4" type="ORF">BG006_006115</name>
</gene>
<name>A0A9P5VLN6_9FUNG</name>